<organism evidence="4 5">
    <name type="scientific">Bodo saltans</name>
    <name type="common">Flagellated protozoan</name>
    <dbReference type="NCBI Taxonomy" id="75058"/>
    <lineage>
        <taxon>Eukaryota</taxon>
        <taxon>Discoba</taxon>
        <taxon>Euglenozoa</taxon>
        <taxon>Kinetoplastea</taxon>
        <taxon>Metakinetoplastina</taxon>
        <taxon>Eubodonida</taxon>
        <taxon>Bodonidae</taxon>
        <taxon>Bodo</taxon>
    </lineage>
</organism>
<dbReference type="InterPro" id="IPR051558">
    <property type="entry name" value="Metallophosphoesterase_PAP"/>
</dbReference>
<dbReference type="VEuPathDB" id="TriTrypDB:BSAL_48205"/>
<reference evidence="5" key="1">
    <citation type="submission" date="2015-09" db="EMBL/GenBank/DDBJ databases">
        <authorList>
            <consortium name="Pathogen Informatics"/>
        </authorList>
    </citation>
    <scope>NUCLEOTIDE SEQUENCE [LARGE SCALE GENOMIC DNA]</scope>
    <source>
        <strain evidence="5">Lake Konstanz</strain>
    </source>
</reference>
<dbReference type="GO" id="GO:0016787">
    <property type="term" value="F:hydrolase activity"/>
    <property type="evidence" value="ECO:0007669"/>
    <property type="project" value="UniProtKB-KW"/>
</dbReference>
<dbReference type="EMBL" id="CYKH01002250">
    <property type="protein sequence ID" value="CUG94444.1"/>
    <property type="molecule type" value="Genomic_DNA"/>
</dbReference>
<name>A0A0S4JSH9_BODSA</name>
<dbReference type="Pfam" id="PF00149">
    <property type="entry name" value="Metallophos"/>
    <property type="match status" value="1"/>
</dbReference>
<keyword evidence="1" id="KW-0732">Signal</keyword>
<keyword evidence="5" id="KW-1185">Reference proteome</keyword>
<feature type="domain" description="Calcineurin-like phosphoesterase" evidence="3">
    <location>
        <begin position="6"/>
        <end position="65"/>
    </location>
</feature>
<evidence type="ECO:0000313" key="5">
    <source>
        <dbReference type="Proteomes" id="UP000051952"/>
    </source>
</evidence>
<evidence type="ECO:0000256" key="2">
    <source>
        <dbReference type="ARBA" id="ARBA00022801"/>
    </source>
</evidence>
<dbReference type="Gene3D" id="3.60.21.10">
    <property type="match status" value="1"/>
</dbReference>
<evidence type="ECO:0000313" key="4">
    <source>
        <dbReference type="EMBL" id="CUG94444.1"/>
    </source>
</evidence>
<dbReference type="InterPro" id="IPR004843">
    <property type="entry name" value="Calcineurin-like_PHP"/>
</dbReference>
<dbReference type="PANTHER" id="PTHR10161">
    <property type="entry name" value="TARTRATE-RESISTANT ACID PHOSPHATASE TYPE 5"/>
    <property type="match status" value="1"/>
</dbReference>
<dbReference type="SUPFAM" id="SSF56300">
    <property type="entry name" value="Metallo-dependent phosphatases"/>
    <property type="match status" value="1"/>
</dbReference>
<evidence type="ECO:0000256" key="1">
    <source>
        <dbReference type="ARBA" id="ARBA00022729"/>
    </source>
</evidence>
<dbReference type="Proteomes" id="UP000051952">
    <property type="component" value="Unassembled WGS sequence"/>
</dbReference>
<dbReference type="PANTHER" id="PTHR10161:SF14">
    <property type="entry name" value="TARTRATE-RESISTANT ACID PHOSPHATASE TYPE 5"/>
    <property type="match status" value="1"/>
</dbReference>
<keyword evidence="2" id="KW-0378">Hydrolase</keyword>
<gene>
    <name evidence="4" type="ORF">BSAL_48205</name>
</gene>
<proteinExistence type="predicted"/>
<dbReference type="InterPro" id="IPR029052">
    <property type="entry name" value="Metallo-depent_PP-like"/>
</dbReference>
<evidence type="ECO:0000259" key="3">
    <source>
        <dbReference type="Pfam" id="PF00149"/>
    </source>
</evidence>
<dbReference type="OrthoDB" id="411211at2759"/>
<dbReference type="AlphaFoldDB" id="A0A0S4JSH9"/>
<accession>A0A0S4JSH9</accession>
<sequence>MTETQLRWFESTLSRSTADVKIVVGHRPLFSAGAKHGSSPYMQKKLEPVMVKYGVSAYLCGDDHELQVMQSKGVVHLLSGGGSRAKKDLKPNGIAQTVFQAGVNGFMWVAVKRSSLLVEVYNQHAEKLFDKAFPTTTTTRLAQ</sequence>
<protein>
    <submittedName>
        <fullName evidence="4">Acid phosphatase, putative</fullName>
    </submittedName>
</protein>